<reference evidence="1 2" key="1">
    <citation type="journal article" date="2015" name="Appl. Environ. Microbiol.">
        <title>Two Phages, phiIPLA-RODI and phiIPLA-C1C, Lyse Mono- and Dual-Species Staphylococcal Biofilms.</title>
        <authorList>
            <person name="Gutierrez D."/>
            <person name="Vandenheuvel D."/>
            <person name="Martinez B."/>
            <person name="Rodriguez A."/>
            <person name="Lavigne R."/>
            <person name="Garcia P."/>
        </authorList>
    </citation>
    <scope>NUCLEOTIDE SEQUENCE [LARGE SCALE GENOMIC DNA]</scope>
</reference>
<name>A0A0D3MWS2_9CAUD</name>
<accession>A0A0D3MWS2</accession>
<evidence type="ECO:0000313" key="1">
    <source>
        <dbReference type="EMBL" id="AJA42372.1"/>
    </source>
</evidence>
<dbReference type="GeneID" id="26641069"/>
<dbReference type="RefSeq" id="YP_009214652.1">
    <property type="nucleotide sequence ID" value="NC_028962.1"/>
</dbReference>
<protein>
    <recommendedName>
        <fullName evidence="3">Iro</fullName>
    </recommendedName>
</protein>
<evidence type="ECO:0000313" key="2">
    <source>
        <dbReference type="Proteomes" id="UP000032689"/>
    </source>
</evidence>
<sequence>MRKQVMVYSKLNCKECGNHFMVPRKRAKRREEGHIKDLYCVKCKKTTKHIEDNRSETEKFWDEFHSNRKYQKN</sequence>
<organism evidence="1 2">
    <name type="scientific">Staphylococcus phage vB_SepM_ phiIPLA-C1C</name>
    <dbReference type="NCBI Taxonomy" id="1572704"/>
    <lineage>
        <taxon>Viruses</taxon>
        <taxon>Duplodnaviria</taxon>
        <taxon>Heunggongvirae</taxon>
        <taxon>Uroviricota</taxon>
        <taxon>Caudoviricetes</taxon>
        <taxon>Herelleviridae</taxon>
        <taxon>Twortvirinae</taxon>
        <taxon>Sepunavirus</taxon>
        <taxon>Sepunavirus IPLAC1C</taxon>
    </lineage>
</organism>
<dbReference type="OrthoDB" id="20944at10239"/>
<dbReference type="EMBL" id="KP027447">
    <property type="protein sequence ID" value="AJA42372.1"/>
    <property type="molecule type" value="Genomic_DNA"/>
</dbReference>
<proteinExistence type="predicted"/>
<keyword evidence="2" id="KW-1185">Reference proteome</keyword>
<dbReference type="Proteomes" id="UP000032689">
    <property type="component" value="Segment"/>
</dbReference>
<dbReference type="KEGG" id="vg:26641069"/>
<evidence type="ECO:0008006" key="3">
    <source>
        <dbReference type="Google" id="ProtNLM"/>
    </source>
</evidence>